<accession>A0A2X1A480</accession>
<organism evidence="1 2">
    <name type="scientific">Lysinibacillus capsici</name>
    <dbReference type="NCBI Taxonomy" id="2115968"/>
    <lineage>
        <taxon>Bacteria</taxon>
        <taxon>Bacillati</taxon>
        <taxon>Bacillota</taxon>
        <taxon>Bacilli</taxon>
        <taxon>Bacillales</taxon>
        <taxon>Bacillaceae</taxon>
        <taxon>Lysinibacillus</taxon>
    </lineage>
</organism>
<dbReference type="EMBL" id="UAQE01000004">
    <property type="protein sequence ID" value="SPU38250.1"/>
    <property type="molecule type" value="Genomic_DNA"/>
</dbReference>
<gene>
    <name evidence="1" type="ORF">NCTC7582_04204</name>
</gene>
<name>A0A2X1A480_9BACI</name>
<dbReference type="RefSeq" id="WP_112118295.1">
    <property type="nucleotide sequence ID" value="NZ_UAQE01000004.1"/>
</dbReference>
<proteinExistence type="predicted"/>
<sequence>MDRKILEDTFSIIQTLKKCDSFNTDFDTQVNILLSLISIDLNDQNMKVIEKIKTIIDDKLPFQEIKDKKSFYLGKLSGTSQMIGQIKKIIDFDHFVNELTDKEVNLLLELYSKKEIISKLESNKNYMLEESSNHWNELENKELVISNQLSNFHLRTLSYKGSEVINLIHKKKRHILYDAEFQFAAYKDEKQIEDNNLSKNKYIKGSEIKPFFIADYNEDDCEN</sequence>
<evidence type="ECO:0000313" key="1">
    <source>
        <dbReference type="EMBL" id="SPU38250.1"/>
    </source>
</evidence>
<evidence type="ECO:0000313" key="2">
    <source>
        <dbReference type="Proteomes" id="UP000251431"/>
    </source>
</evidence>
<protein>
    <submittedName>
        <fullName evidence="1">Uncharacterized protein</fullName>
    </submittedName>
</protein>
<reference evidence="1 2" key="1">
    <citation type="submission" date="2018-06" db="EMBL/GenBank/DDBJ databases">
        <authorList>
            <consortium name="Pathogen Informatics"/>
            <person name="Doyle S."/>
        </authorList>
    </citation>
    <scope>NUCLEOTIDE SEQUENCE [LARGE SCALE GENOMIC DNA]</scope>
    <source>
        <strain evidence="1 2">NCTC7582</strain>
    </source>
</reference>
<dbReference type="Proteomes" id="UP000251431">
    <property type="component" value="Unassembled WGS sequence"/>
</dbReference>
<dbReference type="AlphaFoldDB" id="A0A2X1A480"/>